<dbReference type="Proteomes" id="UP000649179">
    <property type="component" value="Unassembled WGS sequence"/>
</dbReference>
<reference evidence="3" key="1">
    <citation type="journal article" date="2014" name="Int. J. Syst. Evol. Microbiol.">
        <title>Complete genome sequence of Corynebacterium casei LMG S-19264T (=DSM 44701T), isolated from a smear-ripened cheese.</title>
        <authorList>
            <consortium name="US DOE Joint Genome Institute (JGI-PGF)"/>
            <person name="Walter F."/>
            <person name="Albersmeier A."/>
            <person name="Kalinowski J."/>
            <person name="Ruckert C."/>
        </authorList>
    </citation>
    <scope>NUCLEOTIDE SEQUENCE</scope>
    <source>
        <strain evidence="3">CGMCC 1.16067</strain>
    </source>
</reference>
<dbReference type="RefSeq" id="WP_188780731.1">
    <property type="nucleotide sequence ID" value="NZ_BMKQ01000001.1"/>
</dbReference>
<keyword evidence="2" id="KW-0472">Membrane</keyword>
<dbReference type="AlphaFoldDB" id="A0A917F8A2"/>
<accession>A0A917F8A2</accession>
<comment type="caution">
    <text evidence="3">The sequence shown here is derived from an EMBL/GenBank/DDBJ whole genome shotgun (WGS) entry which is preliminary data.</text>
</comment>
<gene>
    <name evidence="3" type="ORF">GCM10011519_32620</name>
</gene>
<evidence type="ECO:0000313" key="4">
    <source>
        <dbReference type="Proteomes" id="UP000649179"/>
    </source>
</evidence>
<name>A0A917F8A2_9ACTN</name>
<keyword evidence="2" id="KW-1133">Transmembrane helix</keyword>
<evidence type="ECO:0000313" key="3">
    <source>
        <dbReference type="EMBL" id="GGF56152.1"/>
    </source>
</evidence>
<reference evidence="3" key="2">
    <citation type="submission" date="2020-09" db="EMBL/GenBank/DDBJ databases">
        <authorList>
            <person name="Sun Q."/>
            <person name="Zhou Y."/>
        </authorList>
    </citation>
    <scope>NUCLEOTIDE SEQUENCE</scope>
    <source>
        <strain evidence="3">CGMCC 1.16067</strain>
    </source>
</reference>
<feature type="transmembrane region" description="Helical" evidence="2">
    <location>
        <begin position="20"/>
        <end position="43"/>
    </location>
</feature>
<keyword evidence="2" id="KW-0812">Transmembrane</keyword>
<evidence type="ECO:0000256" key="1">
    <source>
        <dbReference type="SAM" id="MobiDB-lite"/>
    </source>
</evidence>
<organism evidence="3 4">
    <name type="scientific">Marmoricola endophyticus</name>
    <dbReference type="NCBI Taxonomy" id="2040280"/>
    <lineage>
        <taxon>Bacteria</taxon>
        <taxon>Bacillati</taxon>
        <taxon>Actinomycetota</taxon>
        <taxon>Actinomycetes</taxon>
        <taxon>Propionibacteriales</taxon>
        <taxon>Nocardioidaceae</taxon>
        <taxon>Marmoricola</taxon>
    </lineage>
</organism>
<proteinExistence type="predicted"/>
<keyword evidence="4" id="KW-1185">Reference proteome</keyword>
<evidence type="ECO:0000256" key="2">
    <source>
        <dbReference type="SAM" id="Phobius"/>
    </source>
</evidence>
<feature type="region of interest" description="Disordered" evidence="1">
    <location>
        <begin position="206"/>
        <end position="229"/>
    </location>
</feature>
<sequence length="251" mass="27510">MEVVTYVTAALFPLFLGLGGFTWAQVVVLAGALIAATGVGATLRANANSARRQTLTTLYGDALGAVSGYLEGPYRILRKDGETSTRFALTSGMSDVKTSIDHHQALMRLHADPVVADAYDHYVTVAKIEAGAQMHIAWNAPPIKRDTDVNLHNPLPRANTDRALKVVVEMMQAHLRRRWYHAATRQRFRSAARAVTAAVEARELEEADRARRNAQADAETAQAGQDQPIDRLIGGGRAVRWLVHQGRRLAR</sequence>
<protein>
    <submittedName>
        <fullName evidence="3">Uncharacterized protein</fullName>
    </submittedName>
</protein>
<dbReference type="EMBL" id="BMKQ01000001">
    <property type="protein sequence ID" value="GGF56152.1"/>
    <property type="molecule type" value="Genomic_DNA"/>
</dbReference>